<dbReference type="EnsemblFungi" id="EJT72974">
    <property type="protein sequence ID" value="EJT72974"/>
    <property type="gene ID" value="GGTG_09825"/>
</dbReference>
<dbReference type="STRING" id="644352.J3P8J1"/>
<feature type="compositionally biased region" description="Polar residues" evidence="9">
    <location>
        <begin position="151"/>
        <end position="162"/>
    </location>
</feature>
<feature type="region of interest" description="Disordered" evidence="9">
    <location>
        <begin position="574"/>
        <end position="643"/>
    </location>
</feature>
<keyword evidence="8" id="KW-0506">mRNA capping</keyword>
<evidence type="ECO:0000256" key="8">
    <source>
        <dbReference type="RuleBase" id="RU367053"/>
    </source>
</evidence>
<reference evidence="12" key="4">
    <citation type="journal article" date="2015" name="G3 (Bethesda)">
        <title>Genome sequences of three phytopathogenic species of the Magnaporthaceae family of fungi.</title>
        <authorList>
            <person name="Okagaki L.H."/>
            <person name="Nunes C.C."/>
            <person name="Sailsbery J."/>
            <person name="Clay B."/>
            <person name="Brown D."/>
            <person name="John T."/>
            <person name="Oh Y."/>
            <person name="Young N."/>
            <person name="Fitzgerald M."/>
            <person name="Haas B.J."/>
            <person name="Zeng Q."/>
            <person name="Young S."/>
            <person name="Adiconis X."/>
            <person name="Fan L."/>
            <person name="Levin J.Z."/>
            <person name="Mitchell T.K."/>
            <person name="Okubara P.A."/>
            <person name="Farman M.L."/>
            <person name="Kohn L.M."/>
            <person name="Birren B."/>
            <person name="Ma L.-J."/>
            <person name="Dean R.A."/>
        </authorList>
    </citation>
    <scope>NUCLEOTIDE SEQUENCE</scope>
    <source>
        <strain evidence="12">R3-111a-1</strain>
    </source>
</reference>
<dbReference type="GO" id="GO:0004651">
    <property type="term" value="F:polynucleotide 5'-phosphatase activity"/>
    <property type="evidence" value="ECO:0007669"/>
    <property type="project" value="UniProtKB-UniRule"/>
</dbReference>
<dbReference type="OrthoDB" id="272147at2759"/>
<dbReference type="EMBL" id="GL385399">
    <property type="protein sequence ID" value="EJT72974.1"/>
    <property type="molecule type" value="Genomic_DNA"/>
</dbReference>
<dbReference type="HOGENOM" id="CLU_015678_0_0_1"/>
<comment type="subunit">
    <text evidence="8">Heterodimer. The mRNA-capping enzyme is composed of two separate chains alpha and beta, respectively a mRNA guanylyltransferase and an mRNA 5'-triphosphate monophosphatase.</text>
</comment>
<dbReference type="CDD" id="cd07470">
    <property type="entry name" value="CYTH-like_mRNA_RTPase"/>
    <property type="match status" value="1"/>
</dbReference>
<evidence type="ECO:0000313" key="12">
    <source>
        <dbReference type="EnsemblFungi" id="EJT72974"/>
    </source>
</evidence>
<evidence type="ECO:0000313" key="13">
    <source>
        <dbReference type="Proteomes" id="UP000006039"/>
    </source>
</evidence>
<comment type="catalytic activity">
    <reaction evidence="7">
        <text>a 5'-end triphospho-ribonucleoside in mRNA + H2O = a 5'-end diphospho-ribonucleoside in mRNA + phosphate + H(+)</text>
        <dbReference type="Rhea" id="RHEA:67004"/>
        <dbReference type="Rhea" id="RHEA-COMP:17164"/>
        <dbReference type="Rhea" id="RHEA-COMP:17165"/>
        <dbReference type="ChEBI" id="CHEBI:15377"/>
        <dbReference type="ChEBI" id="CHEBI:15378"/>
        <dbReference type="ChEBI" id="CHEBI:43474"/>
        <dbReference type="ChEBI" id="CHEBI:167616"/>
        <dbReference type="ChEBI" id="CHEBI:167618"/>
        <dbReference type="EC" id="3.6.1.74"/>
    </reaction>
    <physiologicalReaction direction="left-to-right" evidence="7">
        <dbReference type="Rhea" id="RHEA:67005"/>
    </physiologicalReaction>
</comment>
<dbReference type="EC" id="3.6.1.74" evidence="8"/>
<dbReference type="InterPro" id="IPR033469">
    <property type="entry name" value="CYTH-like_dom_sf"/>
</dbReference>
<dbReference type="PANTHER" id="PTHR28118:SF1">
    <property type="entry name" value="POLYNUCLEOTIDE 5'-TRIPHOSPHATASE CTL1-RELATED"/>
    <property type="match status" value="1"/>
</dbReference>
<keyword evidence="13" id="KW-1185">Reference proteome</keyword>
<keyword evidence="5 8" id="KW-0378">Hydrolase</keyword>
<dbReference type="Proteomes" id="UP000006039">
    <property type="component" value="Unassembled WGS sequence"/>
</dbReference>
<dbReference type="RefSeq" id="XP_009225948.1">
    <property type="nucleotide sequence ID" value="XM_009227684.1"/>
</dbReference>
<keyword evidence="4 8" id="KW-0507">mRNA processing</keyword>
<feature type="compositionally biased region" description="Pro residues" evidence="9">
    <location>
        <begin position="395"/>
        <end position="419"/>
    </location>
</feature>
<feature type="compositionally biased region" description="Pro residues" evidence="9">
    <location>
        <begin position="167"/>
        <end position="176"/>
    </location>
</feature>
<feature type="region of interest" description="Disordered" evidence="9">
    <location>
        <begin position="1"/>
        <end position="560"/>
    </location>
</feature>
<reference evidence="11" key="3">
    <citation type="submission" date="2010-09" db="EMBL/GenBank/DDBJ databases">
        <title>Annotation of Gaeumannomyces graminis var. tritici R3-111a-1.</title>
        <authorList>
            <consortium name="The Broad Institute Genome Sequencing Platform"/>
            <person name="Ma L.-J."/>
            <person name="Dead R."/>
            <person name="Young S.K."/>
            <person name="Zeng Q."/>
            <person name="Gargeya S."/>
            <person name="Fitzgerald M."/>
            <person name="Haas B."/>
            <person name="Abouelleil A."/>
            <person name="Alvarado L."/>
            <person name="Arachchi H.M."/>
            <person name="Berlin A."/>
            <person name="Brown A."/>
            <person name="Chapman S.B."/>
            <person name="Chen Z."/>
            <person name="Dunbar C."/>
            <person name="Freedman E."/>
            <person name="Gearin G."/>
            <person name="Gellesch M."/>
            <person name="Goldberg J."/>
            <person name="Griggs A."/>
            <person name="Gujja S."/>
            <person name="Heiman D."/>
            <person name="Howarth C."/>
            <person name="Larson L."/>
            <person name="Lui A."/>
            <person name="MacDonald P.J.P."/>
            <person name="Mehta T."/>
            <person name="Montmayeur A."/>
            <person name="Murphy C."/>
            <person name="Neiman D."/>
            <person name="Pearson M."/>
            <person name="Priest M."/>
            <person name="Roberts A."/>
            <person name="Saif S."/>
            <person name="Shea T."/>
            <person name="Shenoy N."/>
            <person name="Sisk P."/>
            <person name="Stolte C."/>
            <person name="Sykes S."/>
            <person name="Yandava C."/>
            <person name="Wortman J."/>
            <person name="Nusbaum C."/>
            <person name="Birren B."/>
        </authorList>
    </citation>
    <scope>NUCLEOTIDE SEQUENCE</scope>
    <source>
        <strain evidence="11">R3-111a-1</strain>
    </source>
</reference>
<dbReference type="VEuPathDB" id="FungiDB:GGTG_09825"/>
<dbReference type="Gene3D" id="3.20.100.10">
    <property type="entry name" value="mRNA triphosphatase Cet1-like"/>
    <property type="match status" value="1"/>
</dbReference>
<evidence type="ECO:0000256" key="5">
    <source>
        <dbReference type="ARBA" id="ARBA00022801"/>
    </source>
</evidence>
<comment type="similarity">
    <text evidence="3 8">Belongs to the fungal TPase family.</text>
</comment>
<dbReference type="GO" id="GO:0140818">
    <property type="term" value="F:mRNA 5'-triphosphate monophosphatase activity"/>
    <property type="evidence" value="ECO:0007669"/>
    <property type="project" value="UniProtKB-EC"/>
</dbReference>
<comment type="subcellular location">
    <subcellularLocation>
        <location evidence="2 8">Nucleus</location>
    </subcellularLocation>
</comment>
<feature type="compositionally biased region" description="Pro residues" evidence="9">
    <location>
        <begin position="355"/>
        <end position="368"/>
    </location>
</feature>
<evidence type="ECO:0000256" key="1">
    <source>
        <dbReference type="ARBA" id="ARBA00001946"/>
    </source>
</evidence>
<evidence type="ECO:0000256" key="3">
    <source>
        <dbReference type="ARBA" id="ARBA00006345"/>
    </source>
</evidence>
<dbReference type="GeneID" id="20350283"/>
<feature type="compositionally biased region" description="Low complexity" evidence="9">
    <location>
        <begin position="29"/>
        <end position="42"/>
    </location>
</feature>
<feature type="compositionally biased region" description="Low complexity" evidence="9">
    <location>
        <begin position="330"/>
        <end position="344"/>
    </location>
</feature>
<feature type="compositionally biased region" description="Polar residues" evidence="9">
    <location>
        <begin position="239"/>
        <end position="248"/>
    </location>
</feature>
<evidence type="ECO:0000313" key="11">
    <source>
        <dbReference type="EMBL" id="EJT72974.1"/>
    </source>
</evidence>
<dbReference type="Pfam" id="PF02940">
    <property type="entry name" value="mRNA_triPase"/>
    <property type="match status" value="1"/>
</dbReference>
<feature type="compositionally biased region" description="Polar residues" evidence="9">
    <location>
        <begin position="443"/>
        <end position="467"/>
    </location>
</feature>
<dbReference type="eggNOG" id="ENOG502RZAX">
    <property type="taxonomic scope" value="Eukaryota"/>
</dbReference>
<feature type="domain" description="mRNA triphosphatase Cet1-like" evidence="10">
    <location>
        <begin position="647"/>
        <end position="903"/>
    </location>
</feature>
<dbReference type="GO" id="GO:0006370">
    <property type="term" value="P:7-methylguanosine mRNA capping"/>
    <property type="evidence" value="ECO:0007669"/>
    <property type="project" value="UniProtKB-UniRule"/>
</dbReference>
<dbReference type="PANTHER" id="PTHR28118">
    <property type="entry name" value="POLYNUCLEOTIDE 5'-TRIPHOSPHATASE-RELATED"/>
    <property type="match status" value="1"/>
</dbReference>
<reference evidence="11" key="2">
    <citation type="submission" date="2010-07" db="EMBL/GenBank/DDBJ databases">
        <authorList>
            <consortium name="The Broad Institute Genome Sequencing Platform"/>
            <consortium name="Broad Institute Genome Sequencing Center for Infectious Disease"/>
            <person name="Ma L.-J."/>
            <person name="Dead R."/>
            <person name="Young S."/>
            <person name="Zeng Q."/>
            <person name="Koehrsen M."/>
            <person name="Alvarado L."/>
            <person name="Berlin A."/>
            <person name="Chapman S.B."/>
            <person name="Chen Z."/>
            <person name="Freedman E."/>
            <person name="Gellesch M."/>
            <person name="Goldberg J."/>
            <person name="Griggs A."/>
            <person name="Gujja S."/>
            <person name="Heilman E.R."/>
            <person name="Heiman D."/>
            <person name="Hepburn T."/>
            <person name="Howarth C."/>
            <person name="Jen D."/>
            <person name="Larson L."/>
            <person name="Mehta T."/>
            <person name="Neiman D."/>
            <person name="Pearson M."/>
            <person name="Roberts A."/>
            <person name="Saif S."/>
            <person name="Shea T."/>
            <person name="Shenoy N."/>
            <person name="Sisk P."/>
            <person name="Stolte C."/>
            <person name="Sykes S."/>
            <person name="Walk T."/>
            <person name="White J."/>
            <person name="Yandava C."/>
            <person name="Haas B."/>
            <person name="Nusbaum C."/>
            <person name="Birren B."/>
        </authorList>
    </citation>
    <scope>NUCLEOTIDE SEQUENCE</scope>
    <source>
        <strain evidence="11">R3-111a-1</strain>
    </source>
</reference>
<dbReference type="AlphaFoldDB" id="J3P8J1"/>
<dbReference type="InterPro" id="IPR037009">
    <property type="entry name" value="mRNA_triPase_Cet1_sf"/>
</dbReference>
<reference evidence="13" key="1">
    <citation type="submission" date="2010-07" db="EMBL/GenBank/DDBJ databases">
        <title>The genome sequence of Gaeumannomyces graminis var. tritici strain R3-111a-1.</title>
        <authorList>
            <consortium name="The Broad Institute Genome Sequencing Platform"/>
            <person name="Ma L.-J."/>
            <person name="Dead R."/>
            <person name="Young S."/>
            <person name="Zeng Q."/>
            <person name="Koehrsen M."/>
            <person name="Alvarado L."/>
            <person name="Berlin A."/>
            <person name="Chapman S.B."/>
            <person name="Chen Z."/>
            <person name="Freedman E."/>
            <person name="Gellesch M."/>
            <person name="Goldberg J."/>
            <person name="Griggs A."/>
            <person name="Gujja S."/>
            <person name="Heilman E.R."/>
            <person name="Heiman D."/>
            <person name="Hepburn T."/>
            <person name="Howarth C."/>
            <person name="Jen D."/>
            <person name="Larson L."/>
            <person name="Mehta T."/>
            <person name="Neiman D."/>
            <person name="Pearson M."/>
            <person name="Roberts A."/>
            <person name="Saif S."/>
            <person name="Shea T."/>
            <person name="Shenoy N."/>
            <person name="Sisk P."/>
            <person name="Stolte C."/>
            <person name="Sykes S."/>
            <person name="Walk T."/>
            <person name="White J."/>
            <person name="Yandava C."/>
            <person name="Haas B."/>
            <person name="Nusbaum C."/>
            <person name="Birren B."/>
        </authorList>
    </citation>
    <scope>NUCLEOTIDE SEQUENCE [LARGE SCALE GENOMIC DNA]</scope>
    <source>
        <strain evidence="13">R3-111a-1</strain>
    </source>
</reference>
<feature type="compositionally biased region" description="Basic and acidic residues" evidence="9">
    <location>
        <begin position="491"/>
        <end position="519"/>
    </location>
</feature>
<feature type="compositionally biased region" description="Low complexity" evidence="9">
    <location>
        <begin position="177"/>
        <end position="193"/>
    </location>
</feature>
<organism evidence="11">
    <name type="scientific">Gaeumannomyces tritici (strain R3-111a-1)</name>
    <name type="common">Wheat and barley take-all root rot fungus</name>
    <name type="synonym">Gaeumannomyces graminis var. tritici</name>
    <dbReference type="NCBI Taxonomy" id="644352"/>
    <lineage>
        <taxon>Eukaryota</taxon>
        <taxon>Fungi</taxon>
        <taxon>Dikarya</taxon>
        <taxon>Ascomycota</taxon>
        <taxon>Pezizomycotina</taxon>
        <taxon>Sordariomycetes</taxon>
        <taxon>Sordariomycetidae</taxon>
        <taxon>Magnaporthales</taxon>
        <taxon>Magnaporthaceae</taxon>
        <taxon>Gaeumannomyces</taxon>
    </lineage>
</organism>
<protein>
    <recommendedName>
        <fullName evidence="8">mRNA-capping enzyme subunit beta</fullName>
        <ecNumber evidence="8">3.6.1.74</ecNumber>
    </recommendedName>
    <alternativeName>
        <fullName evidence="8">mRNA 5'-phosphatase</fullName>
    </alternativeName>
    <alternativeName>
        <fullName evidence="8">mRNA 5'-triphosphate monophosphatase</fullName>
    </alternativeName>
</protein>
<evidence type="ECO:0000259" key="10">
    <source>
        <dbReference type="Pfam" id="PF02940"/>
    </source>
</evidence>
<dbReference type="InterPro" id="IPR040343">
    <property type="entry name" value="Cet1/Ctl1"/>
</dbReference>
<feature type="compositionally biased region" description="Basic and acidic residues" evidence="9">
    <location>
        <begin position="590"/>
        <end position="601"/>
    </location>
</feature>
<evidence type="ECO:0000256" key="4">
    <source>
        <dbReference type="ARBA" id="ARBA00022664"/>
    </source>
</evidence>
<dbReference type="InterPro" id="IPR004206">
    <property type="entry name" value="mRNA_triPase_Cet1"/>
</dbReference>
<feature type="compositionally biased region" description="Pro residues" evidence="9">
    <location>
        <begin position="206"/>
        <end position="218"/>
    </location>
</feature>
<evidence type="ECO:0000256" key="7">
    <source>
        <dbReference type="ARBA" id="ARBA00047740"/>
    </source>
</evidence>
<feature type="compositionally biased region" description="Basic and acidic residues" evidence="9">
    <location>
        <begin position="423"/>
        <end position="442"/>
    </location>
</feature>
<proteinExistence type="inferred from homology"/>
<keyword evidence="6 8" id="KW-0539">Nucleus</keyword>
<feature type="compositionally biased region" description="Polar residues" evidence="9">
    <location>
        <begin position="345"/>
        <end position="354"/>
    </location>
</feature>
<dbReference type="GO" id="GO:0031533">
    <property type="term" value="C:mRNA capping enzyme complex"/>
    <property type="evidence" value="ECO:0007669"/>
    <property type="project" value="UniProtKB-UniRule"/>
</dbReference>
<feature type="compositionally biased region" description="Pro residues" evidence="9">
    <location>
        <begin position="615"/>
        <end position="624"/>
    </location>
</feature>
<dbReference type="SUPFAM" id="SSF55154">
    <property type="entry name" value="CYTH-like phosphatases"/>
    <property type="match status" value="1"/>
</dbReference>
<reference evidence="12" key="5">
    <citation type="submission" date="2018-04" db="UniProtKB">
        <authorList>
            <consortium name="EnsemblFungi"/>
        </authorList>
    </citation>
    <scope>IDENTIFICATION</scope>
    <source>
        <strain evidence="12">R3-111a-1</strain>
    </source>
</reference>
<evidence type="ECO:0000256" key="9">
    <source>
        <dbReference type="SAM" id="MobiDB-lite"/>
    </source>
</evidence>
<name>J3P8J1_GAET3</name>
<gene>
    <name evidence="12" type="primary">20350283</name>
    <name evidence="11" type="ORF">GGTG_09825</name>
</gene>
<comment type="cofactor">
    <cofactor evidence="1 8">
        <name>Mg(2+)</name>
        <dbReference type="ChEBI" id="CHEBI:18420"/>
    </cofactor>
</comment>
<feature type="compositionally biased region" description="Low complexity" evidence="9">
    <location>
        <begin position="286"/>
        <end position="309"/>
    </location>
</feature>
<evidence type="ECO:0000256" key="2">
    <source>
        <dbReference type="ARBA" id="ARBA00004123"/>
    </source>
</evidence>
<sequence>MTDAAAPSLKPHATRAGAQHDQPLDAILAARQRTATTTARRPPTTDRSQTRGPGEAWPGEAATTAAMDLGRMLNTDAGAAATVSPTQPARPPPQHARHPSTPIQIAPPHSFRDYANPPHPSPVRQPSHDGYGQPPPPHAQPPGGGQPYATSPVSYHPQQSMQAPYGAPRPAPPPMGPDARSPSMGSMPGAGSPYAGRHTSIGTPGGPGPAGYPFPPTPGHGAPNSPVQLHQYPPAGTYPQRSDSFSQPSPGPGPHAIGGQQPGHPPYMHTGPVPQTPPVGTPGGPHPALHQRSQSTHSTPTPTSAHSQHQYGAPYPGSPVMAHHQPPPTHTQSQQPHSQPQSQHEYYNSHQGSNPPTPIGPPLAPGPPRTSSNASYPPPSSPYQQRLSSAGNFAPPIPPHLQPHTSPPQQAPPIIPKPPASHSGHDVDVHRRSLSRSEREHSQSISPKTRNMSVQSSVGPTSTSTSIHDSDPRQMPASKTMTASAPGPVEQGRERAITPGKRKMDDRDLAPDEIAHQEARPAPFVDRNGSRADNARSSASPTTQRKHAKRHAEVPMWARSIRSKEAELKNPNFEIRKKVVSQPPAQVNGLKREPAQRRDTTSGHASPTATRAQPAPGPPAPPTSAAPNPCLTLGPWEPTITSKRPQEEMVRMVADFIFLNVINNEHKREILSRGIEFEIEAKLGQCINKDTNDRFDLPVETECVLRESGHIAFKSSMTEEQHKAYNGFLNDAVSRTRPPIAAAGSRVEITYKHNREVDRFFELPRELEGRLPSVMRHYNHAQGRRSLKVRVTYERQRAADGSTVLVAKRQIMKARVADLSIHFPRHSMDCRISVNLEMPWDGPASEIEEIGTHDPARAPDREKDRLSYEQGPYQIDLTQVTQKIIGIANKAQTKREHELEIELNAGLVLKQGDLLMSNSPHNYSELIEGMVDNVRLLVQRNSR</sequence>
<evidence type="ECO:0000256" key="6">
    <source>
        <dbReference type="ARBA" id="ARBA00023242"/>
    </source>
</evidence>
<comment type="function">
    <text evidence="8">First step of mRNA capping. Converts the 5'-triphosphate end of a nascent mRNA chain into a diphosphate end.</text>
</comment>
<accession>J3P8J1</accession>